<dbReference type="EMBL" id="DSPX01000168">
    <property type="protein sequence ID" value="HGG02193.1"/>
    <property type="molecule type" value="Genomic_DNA"/>
</dbReference>
<dbReference type="Gene3D" id="2.60.120.620">
    <property type="entry name" value="q2cbj1_9rhob like domain"/>
    <property type="match status" value="1"/>
</dbReference>
<dbReference type="Pfam" id="PF13640">
    <property type="entry name" value="2OG-FeII_Oxy_3"/>
    <property type="match status" value="1"/>
</dbReference>
<comment type="cofactor">
    <cofactor evidence="1">
        <name>L-ascorbate</name>
        <dbReference type="ChEBI" id="CHEBI:38290"/>
    </cofactor>
</comment>
<evidence type="ECO:0000256" key="6">
    <source>
        <dbReference type="ARBA" id="ARBA00023004"/>
    </source>
</evidence>
<feature type="domain" description="Fe2OG dioxygenase" evidence="7">
    <location>
        <begin position="189"/>
        <end position="300"/>
    </location>
</feature>
<evidence type="ECO:0000256" key="4">
    <source>
        <dbReference type="ARBA" id="ARBA00022964"/>
    </source>
</evidence>
<dbReference type="InterPro" id="IPR051559">
    <property type="entry name" value="HIF_prolyl_hydroxylases"/>
</dbReference>
<proteinExistence type="predicted"/>
<comment type="caution">
    <text evidence="8">The sequence shown here is derived from an EMBL/GenBank/DDBJ whole genome shotgun (WGS) entry which is preliminary data.</text>
</comment>
<evidence type="ECO:0000256" key="5">
    <source>
        <dbReference type="ARBA" id="ARBA00023002"/>
    </source>
</evidence>
<evidence type="ECO:0000256" key="3">
    <source>
        <dbReference type="ARBA" id="ARBA00022896"/>
    </source>
</evidence>
<name>A0A7C3VIM3_9CYAN</name>
<dbReference type="InterPro" id="IPR005123">
    <property type="entry name" value="Oxoglu/Fe-dep_dioxygenase_dom"/>
</dbReference>
<dbReference type="GO" id="GO:0016705">
    <property type="term" value="F:oxidoreductase activity, acting on paired donors, with incorporation or reduction of molecular oxygen"/>
    <property type="evidence" value="ECO:0007669"/>
    <property type="project" value="InterPro"/>
</dbReference>
<dbReference type="PANTHER" id="PTHR12907">
    <property type="entry name" value="EGL NINE HOMOLOG-RELATED"/>
    <property type="match status" value="1"/>
</dbReference>
<dbReference type="GO" id="GO:0031418">
    <property type="term" value="F:L-ascorbic acid binding"/>
    <property type="evidence" value="ECO:0007669"/>
    <property type="project" value="UniProtKB-KW"/>
</dbReference>
<sequence>MNDNQPIPESSGVTAMLILEGGNQCELSFESADAPLLRELFEVMLTRSHPGVPNRVFKIPIDDGKSSMYFPSASLIAIATDPPMLVDGNGLIAYRHQQVELPSNYLDGAQYVQIDNFLTPEEHSALLKHVMAKESELMDSTTLGQVQDYRKSKVIYLYRDEFYPLLQERIPQVMPEVLPQLGLSPFDITHIECQLTAHNDGHYYKTHPDNGTEETSTRQLSYVYYFNREPKAFSGGELRLYDSKAVNGTWVKGDNFKDVEPRNNSIVFFCSSYWHEVMPVSCPSRHFADSRFTFNGWVRR</sequence>
<dbReference type="AlphaFoldDB" id="A0A7C3VIM3"/>
<keyword evidence="3" id="KW-0847">Vitamin C</keyword>
<dbReference type="PANTHER" id="PTHR12907:SF26">
    <property type="entry name" value="HIF PROLYL HYDROXYLASE, ISOFORM C"/>
    <property type="match status" value="1"/>
</dbReference>
<keyword evidence="2" id="KW-0479">Metal-binding</keyword>
<keyword evidence="5" id="KW-0560">Oxidoreductase</keyword>
<protein>
    <submittedName>
        <fullName evidence="8">Proline hydroxylase</fullName>
    </submittedName>
</protein>
<organism evidence="8">
    <name type="scientific">Planktothricoides sp. SpSt-374</name>
    <dbReference type="NCBI Taxonomy" id="2282167"/>
    <lineage>
        <taxon>Bacteria</taxon>
        <taxon>Bacillati</taxon>
        <taxon>Cyanobacteriota</taxon>
        <taxon>Cyanophyceae</taxon>
        <taxon>Oscillatoriophycideae</taxon>
        <taxon>Oscillatoriales</taxon>
        <taxon>Oscillatoriaceae</taxon>
        <taxon>Planktothricoides</taxon>
    </lineage>
</organism>
<dbReference type="GO" id="GO:0051213">
    <property type="term" value="F:dioxygenase activity"/>
    <property type="evidence" value="ECO:0007669"/>
    <property type="project" value="UniProtKB-KW"/>
</dbReference>
<dbReference type="GO" id="GO:0005506">
    <property type="term" value="F:iron ion binding"/>
    <property type="evidence" value="ECO:0007669"/>
    <property type="project" value="InterPro"/>
</dbReference>
<evidence type="ECO:0000259" key="7">
    <source>
        <dbReference type="PROSITE" id="PS51471"/>
    </source>
</evidence>
<dbReference type="SMART" id="SM00702">
    <property type="entry name" value="P4Hc"/>
    <property type="match status" value="1"/>
</dbReference>
<dbReference type="InterPro" id="IPR006620">
    <property type="entry name" value="Pro_4_hyd_alph"/>
</dbReference>
<evidence type="ECO:0000256" key="2">
    <source>
        <dbReference type="ARBA" id="ARBA00022723"/>
    </source>
</evidence>
<dbReference type="InterPro" id="IPR044862">
    <property type="entry name" value="Pro_4_hyd_alph_FE2OG_OXY"/>
</dbReference>
<gene>
    <name evidence="8" type="ORF">ENR15_16495</name>
</gene>
<evidence type="ECO:0000256" key="1">
    <source>
        <dbReference type="ARBA" id="ARBA00001961"/>
    </source>
</evidence>
<reference evidence="8" key="1">
    <citation type="journal article" date="2020" name="mSystems">
        <title>Genome- and Community-Level Interaction Insights into Carbon Utilization and Element Cycling Functions of Hydrothermarchaeota in Hydrothermal Sediment.</title>
        <authorList>
            <person name="Zhou Z."/>
            <person name="Liu Y."/>
            <person name="Xu W."/>
            <person name="Pan J."/>
            <person name="Luo Z.H."/>
            <person name="Li M."/>
        </authorList>
    </citation>
    <scope>NUCLEOTIDE SEQUENCE [LARGE SCALE GENOMIC DNA]</scope>
    <source>
        <strain evidence="8">SpSt-374</strain>
    </source>
</reference>
<keyword evidence="4" id="KW-0223">Dioxygenase</keyword>
<evidence type="ECO:0000313" key="8">
    <source>
        <dbReference type="EMBL" id="HGG02193.1"/>
    </source>
</evidence>
<accession>A0A7C3VIM3</accession>
<dbReference type="PROSITE" id="PS51471">
    <property type="entry name" value="FE2OG_OXY"/>
    <property type="match status" value="1"/>
</dbReference>
<keyword evidence="6" id="KW-0408">Iron</keyword>